<gene>
    <name evidence="1" type="ORF">LCGC14_0103370</name>
</gene>
<reference evidence="1" key="1">
    <citation type="journal article" date="2015" name="Nature">
        <title>Complex archaea that bridge the gap between prokaryotes and eukaryotes.</title>
        <authorList>
            <person name="Spang A."/>
            <person name="Saw J.H."/>
            <person name="Jorgensen S.L."/>
            <person name="Zaremba-Niedzwiedzka K."/>
            <person name="Martijn J."/>
            <person name="Lind A.E."/>
            <person name="van Eijk R."/>
            <person name="Schleper C."/>
            <person name="Guy L."/>
            <person name="Ettema T.J."/>
        </authorList>
    </citation>
    <scope>NUCLEOTIDE SEQUENCE</scope>
</reference>
<dbReference type="CDD" id="cd20175">
    <property type="entry name" value="ThyX"/>
    <property type="match status" value="1"/>
</dbReference>
<accession>A0A0F9VCK1</accession>
<proteinExistence type="predicted"/>
<comment type="caution">
    <text evidence="1">The sequence shown here is derived from an EMBL/GenBank/DDBJ whole genome shotgun (WGS) entry which is preliminary data.</text>
</comment>
<dbReference type="PROSITE" id="PS51331">
    <property type="entry name" value="THYX"/>
    <property type="match status" value="1"/>
</dbReference>
<evidence type="ECO:0008006" key="2">
    <source>
        <dbReference type="Google" id="ProtNLM"/>
    </source>
</evidence>
<evidence type="ECO:0000313" key="1">
    <source>
        <dbReference type="EMBL" id="KKO02886.1"/>
    </source>
</evidence>
<dbReference type="Pfam" id="PF02511">
    <property type="entry name" value="Thy1"/>
    <property type="match status" value="1"/>
</dbReference>
<sequence length="231" mass="27330">MDKWKDLRKNLFRAVEPKIKLVAMTQPVGEYRHLCTPETLPAFTARASYESKGTKEDDIRLNRTLIKLGHDTPLQAVQFVFYFSGTTKSLQAQWTRHKVGVGWTFRSTRYISAGQNCFVYNTYDYINEEEKVKELLKIDETVAKQSIDLYEKKRTLGSTKQDARKIMPVFWATSCYFYVNARALRHLFKLRLDKAAEWEIRRMVSILFDICMQWTPSFFEDFKELRNKSEF</sequence>
<dbReference type="GO" id="GO:0006231">
    <property type="term" value="P:dTMP biosynthetic process"/>
    <property type="evidence" value="ECO:0007669"/>
    <property type="project" value="InterPro"/>
</dbReference>
<dbReference type="PANTHER" id="PTHR34934">
    <property type="entry name" value="FLAVIN-DEPENDENT THYMIDYLATE SYNTHASE"/>
    <property type="match status" value="1"/>
</dbReference>
<dbReference type="AlphaFoldDB" id="A0A0F9VCK1"/>
<dbReference type="GO" id="GO:0050660">
    <property type="term" value="F:flavin adenine dinucleotide binding"/>
    <property type="evidence" value="ECO:0007669"/>
    <property type="project" value="InterPro"/>
</dbReference>
<name>A0A0F9VCK1_9ZZZZ</name>
<dbReference type="GO" id="GO:0070402">
    <property type="term" value="F:NADPH binding"/>
    <property type="evidence" value="ECO:0007669"/>
    <property type="project" value="TreeGrafter"/>
</dbReference>
<dbReference type="SUPFAM" id="SSF69796">
    <property type="entry name" value="Thymidylate synthase-complementing protein Thy1"/>
    <property type="match status" value="1"/>
</dbReference>
<dbReference type="PANTHER" id="PTHR34934:SF1">
    <property type="entry name" value="FLAVIN-DEPENDENT THYMIDYLATE SYNTHASE"/>
    <property type="match status" value="1"/>
</dbReference>
<dbReference type="EMBL" id="LAZR01000029">
    <property type="protein sequence ID" value="KKO02886.1"/>
    <property type="molecule type" value="Genomic_DNA"/>
</dbReference>
<dbReference type="Gene3D" id="3.30.1360.170">
    <property type="match status" value="1"/>
</dbReference>
<dbReference type="GO" id="GO:0004799">
    <property type="term" value="F:thymidylate synthase activity"/>
    <property type="evidence" value="ECO:0007669"/>
    <property type="project" value="TreeGrafter"/>
</dbReference>
<dbReference type="InterPro" id="IPR003669">
    <property type="entry name" value="Thymidylate_synthase_ThyX"/>
</dbReference>
<dbReference type="NCBIfam" id="TIGR02170">
    <property type="entry name" value="thyX"/>
    <property type="match status" value="1"/>
</dbReference>
<dbReference type="GO" id="GO:0050797">
    <property type="term" value="F:thymidylate synthase (FAD) activity"/>
    <property type="evidence" value="ECO:0007669"/>
    <property type="project" value="InterPro"/>
</dbReference>
<protein>
    <recommendedName>
        <fullName evidence="2">Thymidylate synthase (FAD)</fullName>
    </recommendedName>
</protein>
<organism evidence="1">
    <name type="scientific">marine sediment metagenome</name>
    <dbReference type="NCBI Taxonomy" id="412755"/>
    <lineage>
        <taxon>unclassified sequences</taxon>
        <taxon>metagenomes</taxon>
        <taxon>ecological metagenomes</taxon>
    </lineage>
</organism>
<dbReference type="InterPro" id="IPR036098">
    <property type="entry name" value="Thymidylate_synthase_ThyX_sf"/>
</dbReference>